<dbReference type="AlphaFoldDB" id="A0A0A9BNP8"/>
<reference evidence="1" key="1">
    <citation type="submission" date="2014-09" db="EMBL/GenBank/DDBJ databases">
        <authorList>
            <person name="Magalhaes I.L.F."/>
            <person name="Oliveira U."/>
            <person name="Santos F.R."/>
            <person name="Vidigal T.H.D.A."/>
            <person name="Brescovit A.D."/>
            <person name="Santos A.J."/>
        </authorList>
    </citation>
    <scope>NUCLEOTIDE SEQUENCE</scope>
    <source>
        <tissue evidence="1">Shoot tissue taken approximately 20 cm above the soil surface</tissue>
    </source>
</reference>
<evidence type="ECO:0000313" key="1">
    <source>
        <dbReference type="EMBL" id="JAD60897.1"/>
    </source>
</evidence>
<name>A0A0A9BNP8_ARUDO</name>
<dbReference type="EMBL" id="GBRH01236998">
    <property type="protein sequence ID" value="JAD60897.1"/>
    <property type="molecule type" value="Transcribed_RNA"/>
</dbReference>
<organism evidence="1">
    <name type="scientific">Arundo donax</name>
    <name type="common">Giant reed</name>
    <name type="synonym">Donax arundinaceus</name>
    <dbReference type="NCBI Taxonomy" id="35708"/>
    <lineage>
        <taxon>Eukaryota</taxon>
        <taxon>Viridiplantae</taxon>
        <taxon>Streptophyta</taxon>
        <taxon>Embryophyta</taxon>
        <taxon>Tracheophyta</taxon>
        <taxon>Spermatophyta</taxon>
        <taxon>Magnoliopsida</taxon>
        <taxon>Liliopsida</taxon>
        <taxon>Poales</taxon>
        <taxon>Poaceae</taxon>
        <taxon>PACMAD clade</taxon>
        <taxon>Arundinoideae</taxon>
        <taxon>Arundineae</taxon>
        <taxon>Arundo</taxon>
    </lineage>
</organism>
<proteinExistence type="predicted"/>
<reference evidence="1" key="2">
    <citation type="journal article" date="2015" name="Data Brief">
        <title>Shoot transcriptome of the giant reed, Arundo donax.</title>
        <authorList>
            <person name="Barrero R.A."/>
            <person name="Guerrero F.D."/>
            <person name="Moolhuijzen P."/>
            <person name="Goolsby J.A."/>
            <person name="Tidwell J."/>
            <person name="Bellgard S.E."/>
            <person name="Bellgard M.I."/>
        </authorList>
    </citation>
    <scope>NUCLEOTIDE SEQUENCE</scope>
    <source>
        <tissue evidence="1">Shoot tissue taken approximately 20 cm above the soil surface</tissue>
    </source>
</reference>
<accession>A0A0A9BNP8</accession>
<protein>
    <submittedName>
        <fullName evidence="1">Uncharacterized protein</fullName>
    </submittedName>
</protein>
<sequence>MDCAHAGPSPQKHYAWLLCGLRWL</sequence>